<dbReference type="Pfam" id="PF07859">
    <property type="entry name" value="Abhydrolase_3"/>
    <property type="match status" value="1"/>
</dbReference>
<feature type="domain" description="Alpha/beta hydrolase fold-3" evidence="2">
    <location>
        <begin position="104"/>
        <end position="313"/>
    </location>
</feature>
<dbReference type="SUPFAM" id="SSF53474">
    <property type="entry name" value="alpha/beta-Hydrolases"/>
    <property type="match status" value="1"/>
</dbReference>
<keyword evidence="1" id="KW-0378">Hydrolase</keyword>
<dbReference type="InterPro" id="IPR029058">
    <property type="entry name" value="AB_hydrolase_fold"/>
</dbReference>
<dbReference type="InterPro" id="IPR050300">
    <property type="entry name" value="GDXG_lipolytic_enzyme"/>
</dbReference>
<evidence type="ECO:0000259" key="2">
    <source>
        <dbReference type="Pfam" id="PF07859"/>
    </source>
</evidence>
<dbReference type="Gene3D" id="3.40.50.1820">
    <property type="entry name" value="alpha/beta hydrolase"/>
    <property type="match status" value="1"/>
</dbReference>
<dbReference type="PANTHER" id="PTHR48081">
    <property type="entry name" value="AB HYDROLASE SUPERFAMILY PROTEIN C4A8.06C"/>
    <property type="match status" value="1"/>
</dbReference>
<evidence type="ECO:0000256" key="1">
    <source>
        <dbReference type="ARBA" id="ARBA00022801"/>
    </source>
</evidence>
<organism evidence="3 4">
    <name type="scientific">Clathrus columnatus</name>
    <dbReference type="NCBI Taxonomy" id="1419009"/>
    <lineage>
        <taxon>Eukaryota</taxon>
        <taxon>Fungi</taxon>
        <taxon>Dikarya</taxon>
        <taxon>Basidiomycota</taxon>
        <taxon>Agaricomycotina</taxon>
        <taxon>Agaricomycetes</taxon>
        <taxon>Phallomycetidae</taxon>
        <taxon>Phallales</taxon>
        <taxon>Clathraceae</taxon>
        <taxon>Clathrus</taxon>
    </lineage>
</organism>
<dbReference type="GO" id="GO:0016787">
    <property type="term" value="F:hydrolase activity"/>
    <property type="evidence" value="ECO:0007669"/>
    <property type="project" value="UniProtKB-KW"/>
</dbReference>
<dbReference type="Proteomes" id="UP001050691">
    <property type="component" value="Unassembled WGS sequence"/>
</dbReference>
<gene>
    <name evidence="3" type="ORF">Clacol_007990</name>
</gene>
<keyword evidence="4" id="KW-1185">Reference proteome</keyword>
<protein>
    <recommendedName>
        <fullName evidence="2">Alpha/beta hydrolase fold-3 domain-containing protein</fullName>
    </recommendedName>
</protein>
<dbReference type="InterPro" id="IPR013094">
    <property type="entry name" value="AB_hydrolase_3"/>
</dbReference>
<comment type="caution">
    <text evidence="3">The sequence shown here is derived from an EMBL/GenBank/DDBJ whole genome shotgun (WGS) entry which is preliminary data.</text>
</comment>
<name>A0AAV5ALZ6_9AGAM</name>
<evidence type="ECO:0000313" key="3">
    <source>
        <dbReference type="EMBL" id="GJJ13734.1"/>
    </source>
</evidence>
<dbReference type="EMBL" id="BPWL01000009">
    <property type="protein sequence ID" value="GJJ13734.1"/>
    <property type="molecule type" value="Genomic_DNA"/>
</dbReference>
<sequence>MSQYVHLSNPDPEWAAVSAHIPIAKPIVSIEAYREEIMAARARRKANTVPEQSATEGLKVIEKTIQVENGEIRVRAYIPDAQDHETDGFPLILWTFGGGESISGFVLGSIDDEDVLLRNLSVNSRIVCATGDYRKAPEHPFPAAVNDTCATLKWALNNSSDFSINISKGFIVGGVSAGGNLAAVLAQRGLKDPDLKGKITGQLLVMPTVVSPHAYPEKFKSELLSFDKDENNKMLPKGHCEKFLEAYHGSNNAPNLEVSPLLAESFEGLPPAYIQVCGVDLLRDEAFLYERLLREAGVSTKLDVYPGLPHGFHIIFKDFKATKKQREDFVKGLDWLLHRSD</sequence>
<accession>A0AAV5ALZ6</accession>
<reference evidence="3" key="1">
    <citation type="submission" date="2021-10" db="EMBL/GenBank/DDBJ databases">
        <title>De novo Genome Assembly of Clathrus columnatus (Basidiomycota, Fungi) Using Illumina and Nanopore Sequence Data.</title>
        <authorList>
            <person name="Ogiso-Tanaka E."/>
            <person name="Itagaki H."/>
            <person name="Hosoya T."/>
            <person name="Hosaka K."/>
        </authorList>
    </citation>
    <scope>NUCLEOTIDE SEQUENCE</scope>
    <source>
        <strain evidence="3">MO-923</strain>
    </source>
</reference>
<dbReference type="AlphaFoldDB" id="A0AAV5ALZ6"/>
<dbReference type="PANTHER" id="PTHR48081:SF8">
    <property type="entry name" value="ALPHA_BETA HYDROLASE FOLD-3 DOMAIN-CONTAINING PROTEIN-RELATED"/>
    <property type="match status" value="1"/>
</dbReference>
<proteinExistence type="predicted"/>
<evidence type="ECO:0000313" key="4">
    <source>
        <dbReference type="Proteomes" id="UP001050691"/>
    </source>
</evidence>